<dbReference type="RefSeq" id="WP_131256652.1">
    <property type="nucleotide sequence ID" value="NZ_JBHSUS010000001.1"/>
</dbReference>
<protein>
    <submittedName>
        <fullName evidence="1">Uncharacterized protein</fullName>
    </submittedName>
</protein>
<proteinExistence type="predicted"/>
<dbReference type="EMBL" id="JBHSUS010000001">
    <property type="protein sequence ID" value="MFC6439760.1"/>
    <property type="molecule type" value="Genomic_DNA"/>
</dbReference>
<evidence type="ECO:0000313" key="1">
    <source>
        <dbReference type="EMBL" id="MFC6439760.1"/>
    </source>
</evidence>
<keyword evidence="2" id="KW-1185">Reference proteome</keyword>
<comment type="caution">
    <text evidence="1">The sequence shown here is derived from an EMBL/GenBank/DDBJ whole genome shotgun (WGS) entry which is preliminary data.</text>
</comment>
<name>A0ABW1XLU5_9ALTE</name>
<gene>
    <name evidence="1" type="ORF">ACFP85_06320</name>
</gene>
<dbReference type="Proteomes" id="UP001596364">
    <property type="component" value="Unassembled WGS sequence"/>
</dbReference>
<organism evidence="1 2">
    <name type="scientific">Pseudobowmanella zhangzhouensis</name>
    <dbReference type="NCBI Taxonomy" id="1537679"/>
    <lineage>
        <taxon>Bacteria</taxon>
        <taxon>Pseudomonadati</taxon>
        <taxon>Pseudomonadota</taxon>
        <taxon>Gammaproteobacteria</taxon>
        <taxon>Alteromonadales</taxon>
        <taxon>Alteromonadaceae</taxon>
    </lineage>
</organism>
<accession>A0ABW1XLU5</accession>
<sequence length="61" mass="7412">MRHFTDENGDCVFEMDVFHLVTADQMVKVLSKHDKSLRLKRLARQHYRFEFEQPRDESQTD</sequence>
<evidence type="ECO:0000313" key="2">
    <source>
        <dbReference type="Proteomes" id="UP001596364"/>
    </source>
</evidence>
<reference evidence="2" key="1">
    <citation type="journal article" date="2019" name="Int. J. Syst. Evol. Microbiol.">
        <title>The Global Catalogue of Microorganisms (GCM) 10K type strain sequencing project: providing services to taxonomists for standard genome sequencing and annotation.</title>
        <authorList>
            <consortium name="The Broad Institute Genomics Platform"/>
            <consortium name="The Broad Institute Genome Sequencing Center for Infectious Disease"/>
            <person name="Wu L."/>
            <person name="Ma J."/>
        </authorList>
    </citation>
    <scope>NUCLEOTIDE SEQUENCE [LARGE SCALE GENOMIC DNA]</scope>
    <source>
        <strain evidence="2">CGMCC 1.16031</strain>
    </source>
</reference>